<sequence>MGFRLKVTSSEEISLNEKQIEEMEYKILTPEDSNARSTDLGTEIKVRGKIIPSIASAEGEPSIGLHRWSLVPAERLDSYRKAELSVVNAGVIVRKITIPNAFVVEYDEDFSDTTGNGIFFLHIRQKKDKITGVAIEGGYSE</sequence>
<accession>A0A3E2NFE0</accession>
<organism evidence="1 2">
    <name type="scientific">Lacrimispora amygdalina</name>
    <dbReference type="NCBI Taxonomy" id="253257"/>
    <lineage>
        <taxon>Bacteria</taxon>
        <taxon>Bacillati</taxon>
        <taxon>Bacillota</taxon>
        <taxon>Clostridia</taxon>
        <taxon>Lachnospirales</taxon>
        <taxon>Lachnospiraceae</taxon>
        <taxon>Lacrimispora</taxon>
    </lineage>
</organism>
<name>A0A3E2NFE0_9FIRM</name>
<keyword evidence="1" id="KW-0645">Protease</keyword>
<keyword evidence="1" id="KW-0378">Hydrolase</keyword>
<proteinExistence type="predicted"/>
<dbReference type="Proteomes" id="UP000260680">
    <property type="component" value="Unassembled WGS sequence"/>
</dbReference>
<reference evidence="1 2" key="1">
    <citation type="submission" date="2018-07" db="EMBL/GenBank/DDBJ databases">
        <title>New species, Clostridium PI-S10-A1B.</title>
        <authorList>
            <person name="Krishna G."/>
            <person name="Summeta K."/>
            <person name="Shikha S."/>
            <person name="Prabhu P.B."/>
            <person name="Suresh K."/>
        </authorList>
    </citation>
    <scope>NUCLEOTIDE SEQUENCE [LARGE SCALE GENOMIC DNA]</scope>
    <source>
        <strain evidence="1 2">PI-S10-A1B</strain>
    </source>
</reference>
<dbReference type="GO" id="GO:0008233">
    <property type="term" value="F:peptidase activity"/>
    <property type="evidence" value="ECO:0007669"/>
    <property type="project" value="UniProtKB-KW"/>
</dbReference>
<gene>
    <name evidence="1" type="ORF">DS742_07450</name>
</gene>
<dbReference type="OrthoDB" id="9810984at2"/>
<dbReference type="EMBL" id="QOHO01000021">
    <property type="protein sequence ID" value="RFZ79601.1"/>
    <property type="molecule type" value="Genomic_DNA"/>
</dbReference>
<protein>
    <submittedName>
        <fullName evidence="1">Membrane-associated protease 1</fullName>
    </submittedName>
</protein>
<evidence type="ECO:0000313" key="2">
    <source>
        <dbReference type="Proteomes" id="UP000260680"/>
    </source>
</evidence>
<evidence type="ECO:0000313" key="1">
    <source>
        <dbReference type="EMBL" id="RFZ79601.1"/>
    </source>
</evidence>
<dbReference type="GO" id="GO:0006508">
    <property type="term" value="P:proteolysis"/>
    <property type="evidence" value="ECO:0007669"/>
    <property type="project" value="UniProtKB-KW"/>
</dbReference>
<dbReference type="AlphaFoldDB" id="A0A3E2NFE0"/>
<dbReference type="RefSeq" id="WP_117416365.1">
    <property type="nucleotide sequence ID" value="NZ_QOHO01000021.1"/>
</dbReference>
<comment type="caution">
    <text evidence="1">The sequence shown here is derived from an EMBL/GenBank/DDBJ whole genome shotgun (WGS) entry which is preliminary data.</text>
</comment>